<dbReference type="EMBL" id="JMSE01000945">
    <property type="protein sequence ID" value="KDN66338.1"/>
    <property type="molecule type" value="Genomic_DNA"/>
</dbReference>
<keyword evidence="3" id="KW-1185">Reference proteome</keyword>
<organism evidence="2 3">
    <name type="scientific">Colletotrichum sublineola</name>
    <name type="common">Sorghum anthracnose fungus</name>
    <dbReference type="NCBI Taxonomy" id="1173701"/>
    <lineage>
        <taxon>Eukaryota</taxon>
        <taxon>Fungi</taxon>
        <taxon>Dikarya</taxon>
        <taxon>Ascomycota</taxon>
        <taxon>Pezizomycotina</taxon>
        <taxon>Sordariomycetes</taxon>
        <taxon>Hypocreomycetidae</taxon>
        <taxon>Glomerellales</taxon>
        <taxon>Glomerellaceae</taxon>
        <taxon>Colletotrichum</taxon>
        <taxon>Colletotrichum graminicola species complex</taxon>
    </lineage>
</organism>
<accession>A0A066XAY5</accession>
<sequence length="197" mass="21550">MPGLFAKRKVDCQSCEARVKSLARPSKILDLDCAQKDAAQKDAALPPSVEIGQGHDARTISLGQKLWRGGSQPRAHALPYTYLPVDRTSLDWLYPGPQREAEMSNGLVIGLLLRWIPPTTCRNAPLPPHSPAVSASISSSPYLSGGIGGLTTSSSTPRGSWPQKTGPKGSTMEPVQWKGTPVQEWWSIRRHYHLEFD</sequence>
<dbReference type="AlphaFoldDB" id="A0A066XAY5"/>
<protein>
    <submittedName>
        <fullName evidence="2">Uncharacterized protein</fullName>
    </submittedName>
</protein>
<comment type="caution">
    <text evidence="2">The sequence shown here is derived from an EMBL/GenBank/DDBJ whole genome shotgun (WGS) entry which is preliminary data.</text>
</comment>
<feature type="region of interest" description="Disordered" evidence="1">
    <location>
        <begin position="146"/>
        <end position="176"/>
    </location>
</feature>
<evidence type="ECO:0000313" key="3">
    <source>
        <dbReference type="Proteomes" id="UP000027238"/>
    </source>
</evidence>
<evidence type="ECO:0000256" key="1">
    <source>
        <dbReference type="SAM" id="MobiDB-lite"/>
    </source>
</evidence>
<evidence type="ECO:0000313" key="2">
    <source>
        <dbReference type="EMBL" id="KDN66338.1"/>
    </source>
</evidence>
<proteinExistence type="predicted"/>
<gene>
    <name evidence="2" type="ORF">CSUB01_03265</name>
</gene>
<reference evidence="3" key="1">
    <citation type="journal article" date="2014" name="Genome Announc.">
        <title>Draft genome sequence of Colletotrichum sublineola, a destructive pathogen of cultivated sorghum.</title>
        <authorList>
            <person name="Baroncelli R."/>
            <person name="Sanz-Martin J.M."/>
            <person name="Rech G.E."/>
            <person name="Sukno S.A."/>
            <person name="Thon M.R."/>
        </authorList>
    </citation>
    <scope>NUCLEOTIDE SEQUENCE [LARGE SCALE GENOMIC DNA]</scope>
    <source>
        <strain evidence="3">TX430BB</strain>
    </source>
</reference>
<dbReference type="Proteomes" id="UP000027238">
    <property type="component" value="Unassembled WGS sequence"/>
</dbReference>
<dbReference type="HOGENOM" id="CLU_1384081_0_0_1"/>
<name>A0A066XAY5_COLSU</name>
<feature type="compositionally biased region" description="Low complexity" evidence="1">
    <location>
        <begin position="146"/>
        <end position="156"/>
    </location>
</feature>